<sequence length="67" mass="7428">MFLRGCRSIWIGISFVEKIAQSLTDKRGRELDPSKDHIGESTTACSPEYASRANLNLILSVGRGFIN</sequence>
<name>A0A6H5GCF3_9HEMI</name>
<feature type="non-terminal residue" evidence="1">
    <location>
        <position position="67"/>
    </location>
</feature>
<proteinExistence type="predicted"/>
<keyword evidence="2" id="KW-1185">Reference proteome</keyword>
<evidence type="ECO:0000313" key="2">
    <source>
        <dbReference type="Proteomes" id="UP000479000"/>
    </source>
</evidence>
<feature type="non-terminal residue" evidence="1">
    <location>
        <position position="1"/>
    </location>
</feature>
<protein>
    <submittedName>
        <fullName evidence="1">Uncharacterized protein</fullName>
    </submittedName>
</protein>
<accession>A0A6H5GCF3</accession>
<dbReference type="Proteomes" id="UP000479000">
    <property type="component" value="Unassembled WGS sequence"/>
</dbReference>
<reference evidence="1 2" key="1">
    <citation type="submission" date="2020-02" db="EMBL/GenBank/DDBJ databases">
        <authorList>
            <person name="Ferguson B K."/>
        </authorList>
    </citation>
    <scope>NUCLEOTIDE SEQUENCE [LARGE SCALE GENOMIC DNA]</scope>
</reference>
<dbReference type="AlphaFoldDB" id="A0A6H5GCF3"/>
<organism evidence="1 2">
    <name type="scientific">Nesidiocoris tenuis</name>
    <dbReference type="NCBI Taxonomy" id="355587"/>
    <lineage>
        <taxon>Eukaryota</taxon>
        <taxon>Metazoa</taxon>
        <taxon>Ecdysozoa</taxon>
        <taxon>Arthropoda</taxon>
        <taxon>Hexapoda</taxon>
        <taxon>Insecta</taxon>
        <taxon>Pterygota</taxon>
        <taxon>Neoptera</taxon>
        <taxon>Paraneoptera</taxon>
        <taxon>Hemiptera</taxon>
        <taxon>Heteroptera</taxon>
        <taxon>Panheteroptera</taxon>
        <taxon>Cimicomorpha</taxon>
        <taxon>Miridae</taxon>
        <taxon>Dicyphina</taxon>
        <taxon>Nesidiocoris</taxon>
    </lineage>
</organism>
<gene>
    <name evidence="1" type="ORF">NTEN_LOCUS6319</name>
</gene>
<dbReference type="EMBL" id="CADCXU010009466">
    <property type="protein sequence ID" value="CAB0000402.1"/>
    <property type="molecule type" value="Genomic_DNA"/>
</dbReference>
<evidence type="ECO:0000313" key="1">
    <source>
        <dbReference type="EMBL" id="CAB0000402.1"/>
    </source>
</evidence>